<feature type="domain" description="SnoaL-like" evidence="2">
    <location>
        <begin position="8"/>
        <end position="129"/>
    </location>
</feature>
<sequence length="162" mass="17856">MSRSPFDDFLDQYARAVFDKDASRCAALYADDLKVFDCWERWSLEGKPAWRAMIDDWLGSLGEERVQVTWRQVSAWSSGDLAAGSALLRFAAIDRSGATLRSMEDRLSAVLQREAGQWRVVHQHTSVPISFADMKAVSSEDPNGRAASEPGAADTAASTTSH</sequence>
<reference evidence="3" key="1">
    <citation type="submission" date="2022-10" db="EMBL/GenBank/DDBJ databases">
        <title>Characterization and whole genome sequencing of a new Roseateles species, isolated from fresh water.</title>
        <authorList>
            <person name="Guliayeva D.Y."/>
            <person name="Akhremchuk A.E."/>
            <person name="Sikolenko M.A."/>
            <person name="Valentovich L.N."/>
            <person name="Sidarenka A.V."/>
        </authorList>
    </citation>
    <scope>NUCLEOTIDE SEQUENCE</scope>
    <source>
        <strain evidence="3">BIM B-1768</strain>
    </source>
</reference>
<dbReference type="SUPFAM" id="SSF54427">
    <property type="entry name" value="NTF2-like"/>
    <property type="match status" value="1"/>
</dbReference>
<evidence type="ECO:0000313" key="4">
    <source>
        <dbReference type="Proteomes" id="UP001064933"/>
    </source>
</evidence>
<accession>A0ABY6AWB1</accession>
<dbReference type="RefSeq" id="WP_261756837.1">
    <property type="nucleotide sequence ID" value="NZ_CP104562.2"/>
</dbReference>
<dbReference type="EMBL" id="CP104562">
    <property type="protein sequence ID" value="UXH77095.1"/>
    <property type="molecule type" value="Genomic_DNA"/>
</dbReference>
<dbReference type="Gene3D" id="3.10.450.50">
    <property type="match status" value="1"/>
</dbReference>
<evidence type="ECO:0000259" key="2">
    <source>
        <dbReference type="Pfam" id="PF13474"/>
    </source>
</evidence>
<keyword evidence="4" id="KW-1185">Reference proteome</keyword>
<dbReference type="InterPro" id="IPR032710">
    <property type="entry name" value="NTF2-like_dom_sf"/>
</dbReference>
<dbReference type="Proteomes" id="UP001064933">
    <property type="component" value="Chromosome"/>
</dbReference>
<organism evidence="3 4">
    <name type="scientific">Roseateles amylovorans</name>
    <dbReference type="NCBI Taxonomy" id="2978473"/>
    <lineage>
        <taxon>Bacteria</taxon>
        <taxon>Pseudomonadati</taxon>
        <taxon>Pseudomonadota</taxon>
        <taxon>Betaproteobacteria</taxon>
        <taxon>Burkholderiales</taxon>
        <taxon>Sphaerotilaceae</taxon>
        <taxon>Roseateles</taxon>
    </lineage>
</organism>
<gene>
    <name evidence="3" type="ORF">N4261_19020</name>
</gene>
<dbReference type="Pfam" id="PF13474">
    <property type="entry name" value="SnoaL_3"/>
    <property type="match status" value="1"/>
</dbReference>
<protein>
    <submittedName>
        <fullName evidence="3">Nuclear transport factor 2 family protein</fullName>
    </submittedName>
</protein>
<name>A0ABY6AWB1_9BURK</name>
<feature type="region of interest" description="Disordered" evidence="1">
    <location>
        <begin position="138"/>
        <end position="162"/>
    </location>
</feature>
<proteinExistence type="predicted"/>
<evidence type="ECO:0000256" key="1">
    <source>
        <dbReference type="SAM" id="MobiDB-lite"/>
    </source>
</evidence>
<dbReference type="InterPro" id="IPR037401">
    <property type="entry name" value="SnoaL-like"/>
</dbReference>
<evidence type="ECO:0000313" key="3">
    <source>
        <dbReference type="EMBL" id="UXH77095.1"/>
    </source>
</evidence>